<reference evidence="2 3" key="1">
    <citation type="submission" date="2017-09" db="EMBL/GenBank/DDBJ databases">
        <title>WGS assembly of Aquilegia coerulea Goldsmith.</title>
        <authorList>
            <person name="Hodges S."/>
            <person name="Kramer E."/>
            <person name="Nordborg M."/>
            <person name="Tomkins J."/>
            <person name="Borevitz J."/>
            <person name="Derieg N."/>
            <person name="Yan J."/>
            <person name="Mihaltcheva S."/>
            <person name="Hayes R.D."/>
            <person name="Rokhsar D."/>
        </authorList>
    </citation>
    <scope>NUCLEOTIDE SEQUENCE [LARGE SCALE GENOMIC DNA]</scope>
    <source>
        <strain evidence="3">cv. Goldsmith</strain>
    </source>
</reference>
<keyword evidence="1" id="KW-0472">Membrane</keyword>
<keyword evidence="1" id="KW-1133">Transmembrane helix</keyword>
<protein>
    <submittedName>
        <fullName evidence="2">Uncharacterized protein</fullName>
    </submittedName>
</protein>
<dbReference type="AlphaFoldDB" id="A0A2G5C691"/>
<proteinExistence type="predicted"/>
<dbReference type="Proteomes" id="UP000230069">
    <property type="component" value="Unassembled WGS sequence"/>
</dbReference>
<evidence type="ECO:0000313" key="3">
    <source>
        <dbReference type="Proteomes" id="UP000230069"/>
    </source>
</evidence>
<dbReference type="InParanoid" id="A0A2G5C691"/>
<evidence type="ECO:0000313" key="2">
    <source>
        <dbReference type="EMBL" id="PIA26800.1"/>
    </source>
</evidence>
<organism evidence="2 3">
    <name type="scientific">Aquilegia coerulea</name>
    <name type="common">Rocky mountain columbine</name>
    <dbReference type="NCBI Taxonomy" id="218851"/>
    <lineage>
        <taxon>Eukaryota</taxon>
        <taxon>Viridiplantae</taxon>
        <taxon>Streptophyta</taxon>
        <taxon>Embryophyta</taxon>
        <taxon>Tracheophyta</taxon>
        <taxon>Spermatophyta</taxon>
        <taxon>Magnoliopsida</taxon>
        <taxon>Ranunculales</taxon>
        <taxon>Ranunculaceae</taxon>
        <taxon>Thalictroideae</taxon>
        <taxon>Aquilegia</taxon>
    </lineage>
</organism>
<keyword evidence="3" id="KW-1185">Reference proteome</keyword>
<gene>
    <name evidence="2" type="ORF">AQUCO_08800009v1</name>
</gene>
<accession>A0A2G5C691</accession>
<name>A0A2G5C691_AQUCA</name>
<dbReference type="EMBL" id="KZ305105">
    <property type="protein sequence ID" value="PIA26800.1"/>
    <property type="molecule type" value="Genomic_DNA"/>
</dbReference>
<sequence length="67" mass="8010">MWITCVLQSVELLLNFFASRTNFYIKAFHSLPTSNLNNLQDFCGFMCVCVFFFWVFLTIQNKLFIPW</sequence>
<feature type="transmembrane region" description="Helical" evidence="1">
    <location>
        <begin position="42"/>
        <end position="59"/>
    </location>
</feature>
<keyword evidence="1" id="KW-0812">Transmembrane</keyword>
<evidence type="ECO:0000256" key="1">
    <source>
        <dbReference type="SAM" id="Phobius"/>
    </source>
</evidence>